<dbReference type="Pfam" id="PF12833">
    <property type="entry name" value="HTH_18"/>
    <property type="match status" value="1"/>
</dbReference>
<keyword evidence="4" id="KW-0597">Phosphoprotein</keyword>
<evidence type="ECO:0000259" key="7">
    <source>
        <dbReference type="PROSITE" id="PS50887"/>
    </source>
</evidence>
<dbReference type="Pfam" id="PF00072">
    <property type="entry name" value="Response_reg"/>
    <property type="match status" value="1"/>
</dbReference>
<dbReference type="InterPro" id="IPR011006">
    <property type="entry name" value="CheY-like_superfamily"/>
</dbReference>
<gene>
    <name evidence="8" type="ORF">N288_23075</name>
</gene>
<dbReference type="SUPFAM" id="SSF46689">
    <property type="entry name" value="Homeodomain-like"/>
    <property type="match status" value="1"/>
</dbReference>
<evidence type="ECO:0000313" key="8">
    <source>
        <dbReference type="EMBL" id="AGX06454.1"/>
    </source>
</evidence>
<dbReference type="EMBL" id="CP006643">
    <property type="protein sequence ID" value="AGX06454.1"/>
    <property type="molecule type" value="Genomic_DNA"/>
</dbReference>
<dbReference type="PROSITE" id="PS50110">
    <property type="entry name" value="RESPONSE_REGULATORY"/>
    <property type="match status" value="1"/>
</dbReference>
<feature type="domain" description="Response regulatory" evidence="6">
    <location>
        <begin position="3"/>
        <end position="120"/>
    </location>
</feature>
<evidence type="ECO:0000256" key="4">
    <source>
        <dbReference type="PROSITE-ProRule" id="PRU00169"/>
    </source>
</evidence>
<dbReference type="InterPro" id="IPR001789">
    <property type="entry name" value="Sig_transdc_resp-reg_receiver"/>
</dbReference>
<keyword evidence="2" id="KW-0238">DNA-binding</keyword>
<feature type="domain" description="HTH araC/xylS-type" evidence="5">
    <location>
        <begin position="420"/>
        <end position="519"/>
    </location>
</feature>
<dbReference type="PANTHER" id="PTHR43280">
    <property type="entry name" value="ARAC-FAMILY TRANSCRIPTIONAL REGULATOR"/>
    <property type="match status" value="1"/>
</dbReference>
<dbReference type="SMART" id="SM00342">
    <property type="entry name" value="HTH_ARAC"/>
    <property type="match status" value="1"/>
</dbReference>
<dbReference type="Pfam" id="PF17853">
    <property type="entry name" value="GGDEF_2"/>
    <property type="match status" value="1"/>
</dbReference>
<dbReference type="GO" id="GO:0003700">
    <property type="term" value="F:DNA-binding transcription factor activity"/>
    <property type="evidence" value="ECO:0007669"/>
    <property type="project" value="InterPro"/>
</dbReference>
<dbReference type="GO" id="GO:0000160">
    <property type="term" value="P:phosphorelay signal transduction system"/>
    <property type="evidence" value="ECO:0007669"/>
    <property type="project" value="InterPro"/>
</dbReference>
<dbReference type="PROSITE" id="PS50887">
    <property type="entry name" value="GGDEF"/>
    <property type="match status" value="1"/>
</dbReference>
<evidence type="ECO:0008006" key="10">
    <source>
        <dbReference type="Google" id="ProtNLM"/>
    </source>
</evidence>
<dbReference type="InterPro" id="IPR018060">
    <property type="entry name" value="HTH_AraC"/>
</dbReference>
<dbReference type="STRING" id="1367477.N288_23075"/>
<dbReference type="AlphaFoldDB" id="U5LF12"/>
<dbReference type="InterPro" id="IPR000160">
    <property type="entry name" value="GGDEF_dom"/>
</dbReference>
<dbReference type="Proteomes" id="UP000017805">
    <property type="component" value="Chromosome"/>
</dbReference>
<evidence type="ECO:0000256" key="1">
    <source>
        <dbReference type="ARBA" id="ARBA00023015"/>
    </source>
</evidence>
<evidence type="ECO:0000259" key="5">
    <source>
        <dbReference type="PROSITE" id="PS01124"/>
    </source>
</evidence>
<dbReference type="PROSITE" id="PS01124">
    <property type="entry name" value="HTH_ARAC_FAMILY_2"/>
    <property type="match status" value="1"/>
</dbReference>
<organism evidence="8 9">
    <name type="scientific">Bacillus infantis NRRL B-14911</name>
    <dbReference type="NCBI Taxonomy" id="1367477"/>
    <lineage>
        <taxon>Bacteria</taxon>
        <taxon>Bacillati</taxon>
        <taxon>Bacillota</taxon>
        <taxon>Bacilli</taxon>
        <taxon>Bacillales</taxon>
        <taxon>Bacillaceae</taxon>
        <taxon>Bacillus</taxon>
    </lineage>
</organism>
<dbReference type="RefSeq" id="WP_009792771.1">
    <property type="nucleotide sequence ID" value="NC_022524.1"/>
</dbReference>
<dbReference type="OrthoDB" id="342399at2"/>
<keyword evidence="3" id="KW-0804">Transcription</keyword>
<dbReference type="SMART" id="SM00448">
    <property type="entry name" value="REC"/>
    <property type="match status" value="1"/>
</dbReference>
<dbReference type="Gene3D" id="3.40.50.2300">
    <property type="match status" value="1"/>
</dbReference>
<feature type="modified residue" description="4-aspartylphosphate" evidence="4">
    <location>
        <position position="55"/>
    </location>
</feature>
<dbReference type="HOGENOM" id="CLU_000445_5_0_9"/>
<dbReference type="KEGG" id="bif:N288_23075"/>
<sequence length="520" mass="59940">MYKVLIIDDEPMITKGLSEKIDWASLDCMIQGIAMNGLEGKRMIDELRPDIIVSDIVMPGCTGLELASYVHQHYKNTIIILLSGHDEFTFAKEALKYSVFDYLLKPTIKEEVMNVIRNAVKNIEEKREQDKNYQYLESALQENIPLIEQSLLYDITVKGTVHSKDLRDKIESFHLTFGKGAVLTIEVDAYEENQAPSPISIRYIEEILKKNNITARYVANDNQIIILPSFPIGVPSKVLETRVRDVSDKIMDRLKAIDHLSVSIGIGGIYSSVNSLHSSYLQSAEALKRSYFAGKGKVHIFDDQKQRHSEVKNTNSLESFIQSFEERSLERILEEYELLFKELKYTYDKQFILNQCLELLIKLGLLVSKWDKHFKISVGYGQLEKCTSIDELQDFMKKVIIQIKDHLYEEMSENNIGIVEQAKKIIEQQYDNPDLSAQYMADKLDVNVSYLSRTFKKETGENLINFVTEKRMQMAQKLLDTTDLKTNEVAKRVGFIDARYFGQVFKKFMSTTPSQYKKSK</sequence>
<reference evidence="8 9" key="1">
    <citation type="submission" date="2013-07" db="EMBL/GenBank/DDBJ databases">
        <title>Complete genome sequence of Bacillus infantis NRRL B-14911 that has potential to induce cardiac disease by antigenic mimicry.</title>
        <authorList>
            <person name="Massilamany C."/>
            <person name="Smith T.P.L."/>
            <person name="Loy J.D."/>
            <person name="Barletta R."/>
            <person name="Reddy J."/>
        </authorList>
    </citation>
    <scope>NUCLEOTIDE SEQUENCE [LARGE SCALE GENOMIC DNA]</scope>
    <source>
        <strain evidence="8 9">NRRL B-14911</strain>
    </source>
</reference>
<evidence type="ECO:0000259" key="6">
    <source>
        <dbReference type="PROSITE" id="PS50110"/>
    </source>
</evidence>
<dbReference type="PATRIC" id="fig|1367477.3.peg.4606"/>
<protein>
    <recommendedName>
        <fullName evidence="10">AraC family transcriptional regulator</fullName>
    </recommendedName>
</protein>
<feature type="domain" description="GGDEF" evidence="7">
    <location>
        <begin position="178"/>
        <end position="303"/>
    </location>
</feature>
<dbReference type="InterPro" id="IPR041522">
    <property type="entry name" value="CdaR_GGDEF"/>
</dbReference>
<evidence type="ECO:0000256" key="2">
    <source>
        <dbReference type="ARBA" id="ARBA00023125"/>
    </source>
</evidence>
<evidence type="ECO:0000256" key="3">
    <source>
        <dbReference type="ARBA" id="ARBA00023163"/>
    </source>
</evidence>
<keyword evidence="1" id="KW-0805">Transcription regulation</keyword>
<evidence type="ECO:0000313" key="9">
    <source>
        <dbReference type="Proteomes" id="UP000017805"/>
    </source>
</evidence>
<dbReference type="Gene3D" id="1.10.10.60">
    <property type="entry name" value="Homeodomain-like"/>
    <property type="match status" value="2"/>
</dbReference>
<proteinExistence type="predicted"/>
<dbReference type="InterPro" id="IPR009057">
    <property type="entry name" value="Homeodomain-like_sf"/>
</dbReference>
<keyword evidence="9" id="KW-1185">Reference proteome</keyword>
<accession>U5LF12</accession>
<dbReference type="PANTHER" id="PTHR43280:SF2">
    <property type="entry name" value="HTH-TYPE TRANSCRIPTIONAL REGULATOR EXSA"/>
    <property type="match status" value="1"/>
</dbReference>
<dbReference type="SUPFAM" id="SSF52172">
    <property type="entry name" value="CheY-like"/>
    <property type="match status" value="1"/>
</dbReference>
<dbReference type="GO" id="GO:0043565">
    <property type="term" value="F:sequence-specific DNA binding"/>
    <property type="evidence" value="ECO:0007669"/>
    <property type="project" value="InterPro"/>
</dbReference>
<name>U5LF12_9BACI</name>
<dbReference type="CDD" id="cd17536">
    <property type="entry name" value="REC_YesN-like"/>
    <property type="match status" value="1"/>
</dbReference>